<dbReference type="AlphaFoldDB" id="W0EVZ4"/>
<dbReference type="EMBL" id="CP007034">
    <property type="protein sequence ID" value="AHF13698.1"/>
    <property type="molecule type" value="Genomic_DNA"/>
</dbReference>
<dbReference type="HOGENOM" id="CLU_2913142_0_0_10"/>
<evidence type="ECO:0000313" key="1">
    <source>
        <dbReference type="EMBL" id="AHF13698.1"/>
    </source>
</evidence>
<proteinExistence type="predicted"/>
<dbReference type="Proteomes" id="UP000018901">
    <property type="component" value="Chromosome"/>
</dbReference>
<evidence type="ECO:0000313" key="2">
    <source>
        <dbReference type="Proteomes" id="UP000018901"/>
    </source>
</evidence>
<protein>
    <submittedName>
        <fullName evidence="1">Uncharacterized protein</fullName>
    </submittedName>
</protein>
<keyword evidence="2" id="KW-1185">Reference proteome</keyword>
<accession>W0EVZ4</accession>
<dbReference type="KEGG" id="bvs:BARVI_04315"/>
<gene>
    <name evidence="1" type="ORF">BARVI_04315</name>
</gene>
<name>W0EVZ4_9BACT</name>
<organism evidence="1 2">
    <name type="scientific">Barnesiella viscericola DSM 18177</name>
    <dbReference type="NCBI Taxonomy" id="880074"/>
    <lineage>
        <taxon>Bacteria</taxon>
        <taxon>Pseudomonadati</taxon>
        <taxon>Bacteroidota</taxon>
        <taxon>Bacteroidia</taxon>
        <taxon>Bacteroidales</taxon>
        <taxon>Barnesiellaceae</taxon>
        <taxon>Barnesiella</taxon>
    </lineage>
</organism>
<dbReference type="STRING" id="880074.BARVI_04315"/>
<reference evidence="1 2" key="1">
    <citation type="submission" date="2013-12" db="EMBL/GenBank/DDBJ databases">
        <authorList>
            <consortium name="DOE Joint Genome Institute"/>
            <person name="Eisen J."/>
            <person name="Huntemann M."/>
            <person name="Han J."/>
            <person name="Chen A."/>
            <person name="Kyrpides N."/>
            <person name="Mavromatis K."/>
            <person name="Markowitz V."/>
            <person name="Palaniappan K."/>
            <person name="Ivanova N."/>
            <person name="Schaumberg A."/>
            <person name="Pati A."/>
            <person name="Liolios K."/>
            <person name="Nordberg H.P."/>
            <person name="Cantor M.N."/>
            <person name="Hua S.X."/>
            <person name="Woyke T."/>
        </authorList>
    </citation>
    <scope>NUCLEOTIDE SEQUENCE [LARGE SCALE GENOMIC DNA]</scope>
    <source>
        <strain evidence="2">DSM 18177</strain>
    </source>
</reference>
<sequence>MQTTAIGTVANSLPKNEVILLTLLISKRYIPYTDLRKKVRVGANGNQVFKIINTEPQLIRG</sequence>